<dbReference type="GO" id="GO:0005886">
    <property type="term" value="C:plasma membrane"/>
    <property type="evidence" value="ECO:0007669"/>
    <property type="project" value="UniProtKB-SubCell"/>
</dbReference>
<name>A0A3P7JDV0_STRVU</name>
<organism evidence="3 4">
    <name type="scientific">Strongylus vulgaris</name>
    <name type="common">Blood worm</name>
    <dbReference type="NCBI Taxonomy" id="40348"/>
    <lineage>
        <taxon>Eukaryota</taxon>
        <taxon>Metazoa</taxon>
        <taxon>Ecdysozoa</taxon>
        <taxon>Nematoda</taxon>
        <taxon>Chromadorea</taxon>
        <taxon>Rhabditida</taxon>
        <taxon>Rhabditina</taxon>
        <taxon>Rhabditomorpha</taxon>
        <taxon>Strongyloidea</taxon>
        <taxon>Strongylidae</taxon>
        <taxon>Strongylus</taxon>
    </lineage>
</organism>
<dbReference type="AlphaFoldDB" id="A0A3P7JDV0"/>
<dbReference type="OrthoDB" id="5842538at2759"/>
<keyword evidence="4" id="KW-1185">Reference proteome</keyword>
<keyword evidence="2" id="KW-0472">Membrane</keyword>
<comment type="subcellular location">
    <subcellularLocation>
        <location evidence="1">Cell membrane</location>
        <topology evidence="1">Single-pass type I membrane protein</topology>
    </subcellularLocation>
</comment>
<protein>
    <submittedName>
        <fullName evidence="3">Uncharacterized protein</fullName>
    </submittedName>
</protein>
<evidence type="ECO:0000313" key="3">
    <source>
        <dbReference type="EMBL" id="VDM83760.1"/>
    </source>
</evidence>
<dbReference type="Gene3D" id="2.60.40.2160">
    <property type="entry name" value="Interleukin-17 receptor A/B, fibronectin-III-like domain 1"/>
    <property type="match status" value="1"/>
</dbReference>
<evidence type="ECO:0000256" key="1">
    <source>
        <dbReference type="ARBA" id="ARBA00004251"/>
    </source>
</evidence>
<evidence type="ECO:0000313" key="4">
    <source>
        <dbReference type="Proteomes" id="UP000270094"/>
    </source>
</evidence>
<dbReference type="InterPro" id="IPR038683">
    <property type="entry name" value="IL17RA/B_FnIII-like_1_sf"/>
</dbReference>
<sequence>PNEAKVTQFLVDCAEQLFEPVASGQEPPEAHDVRVEAFAKAMARQEGHQLHVDISWQMPPKNSSILLRAFKLQVNGTDGDRCFVFNVTDFGWTQDSASVGALQF</sequence>
<dbReference type="Pfam" id="PF25519">
    <property type="entry name" value="ILCR1_N"/>
    <property type="match status" value="1"/>
</dbReference>
<dbReference type="EMBL" id="UYYB01125165">
    <property type="protein sequence ID" value="VDM83760.1"/>
    <property type="molecule type" value="Genomic_DNA"/>
</dbReference>
<accession>A0A3P7JDV0</accession>
<gene>
    <name evidence="3" type="ORF">SVUK_LOCUS18758</name>
</gene>
<dbReference type="Proteomes" id="UP000270094">
    <property type="component" value="Unassembled WGS sequence"/>
</dbReference>
<proteinExistence type="predicted"/>
<feature type="non-terminal residue" evidence="3">
    <location>
        <position position="1"/>
    </location>
</feature>
<keyword evidence="2" id="KW-1003">Cell membrane</keyword>
<reference evidence="3 4" key="1">
    <citation type="submission" date="2018-11" db="EMBL/GenBank/DDBJ databases">
        <authorList>
            <consortium name="Pathogen Informatics"/>
        </authorList>
    </citation>
    <scope>NUCLEOTIDE SEQUENCE [LARGE SCALE GENOMIC DNA]</scope>
</reference>
<evidence type="ECO:0000256" key="2">
    <source>
        <dbReference type="ARBA" id="ARBA00022475"/>
    </source>
</evidence>